<proteinExistence type="predicted"/>
<dbReference type="RefSeq" id="WP_186507201.1">
    <property type="nucleotide sequence ID" value="NZ_JACNEP010000009.1"/>
</dbReference>
<dbReference type="Pfam" id="PF05954">
    <property type="entry name" value="Phage_GPD"/>
    <property type="match status" value="1"/>
</dbReference>
<dbReference type="Gene3D" id="3.55.50.10">
    <property type="entry name" value="Baseplate protein-like domains"/>
    <property type="match status" value="1"/>
</dbReference>
<name>A0A8J6LZK4_9ALTE</name>
<reference evidence="1" key="1">
    <citation type="journal article" date="2018" name="Int. J. Syst. Evol. Microbiol.">
        <title>Neptunicella marina gen. nov., sp. nov., isolated from surface seawater.</title>
        <authorList>
            <person name="Liu X."/>
            <person name="Lai Q."/>
            <person name="Du Y."/>
            <person name="Zhang X."/>
            <person name="Liu Z."/>
            <person name="Sun F."/>
            <person name="Shao Z."/>
        </authorList>
    </citation>
    <scope>NUCLEOTIDE SEQUENCE</scope>
    <source>
        <strain evidence="1">S27-2</strain>
    </source>
</reference>
<dbReference type="NCBIfam" id="TIGR01646">
    <property type="entry name" value="vgr_GE"/>
    <property type="match status" value="1"/>
</dbReference>
<dbReference type="EMBL" id="JACNEP010000009">
    <property type="protein sequence ID" value="MBC3766674.1"/>
    <property type="molecule type" value="Genomic_DNA"/>
</dbReference>
<organism evidence="1 2">
    <name type="scientific">Neptunicella marina</name>
    <dbReference type="NCBI Taxonomy" id="2125989"/>
    <lineage>
        <taxon>Bacteria</taxon>
        <taxon>Pseudomonadati</taxon>
        <taxon>Pseudomonadota</taxon>
        <taxon>Gammaproteobacteria</taxon>
        <taxon>Alteromonadales</taxon>
        <taxon>Alteromonadaceae</taxon>
        <taxon>Neptunicella</taxon>
    </lineage>
</organism>
<protein>
    <submittedName>
        <fullName evidence="1">Type VI secretion system tip protein VgrG</fullName>
    </submittedName>
</protein>
<reference evidence="1" key="2">
    <citation type="submission" date="2020-08" db="EMBL/GenBank/DDBJ databases">
        <authorList>
            <person name="Lai Q."/>
        </authorList>
    </citation>
    <scope>NUCLEOTIDE SEQUENCE</scope>
    <source>
        <strain evidence="1">S27-2</strain>
    </source>
</reference>
<evidence type="ECO:0000313" key="2">
    <source>
        <dbReference type="Proteomes" id="UP000601768"/>
    </source>
</evidence>
<gene>
    <name evidence="1" type="primary">tssI</name>
    <name evidence="1" type="ORF">H8B19_12360</name>
</gene>
<keyword evidence="2" id="KW-1185">Reference proteome</keyword>
<dbReference type="SUPFAM" id="SSF69255">
    <property type="entry name" value="gp5 N-terminal domain-like"/>
    <property type="match status" value="1"/>
</dbReference>
<dbReference type="InterPro" id="IPR037026">
    <property type="entry name" value="Vgr_OB-fold_dom_sf"/>
</dbReference>
<dbReference type="InterPro" id="IPR017847">
    <property type="entry name" value="T6SS_RhsGE_Vgr_subset"/>
</dbReference>
<dbReference type="Gene3D" id="2.30.110.50">
    <property type="match status" value="1"/>
</dbReference>
<evidence type="ECO:0000313" key="1">
    <source>
        <dbReference type="EMBL" id="MBC3766674.1"/>
    </source>
</evidence>
<sequence>MAEAQRVNAEFNSNAFDSIADNLFKVVGFSGVEAISQPFEFNISLLSAEPDLDLQKLVGQNATLTLTRDTNTREIHGVIFSIEQGEEAQFDQYYYHALLVPRIYMMHLSRQNQIYQELTVPDIIKNEILDTDYSTNMLADDLEFRLANSYPIKEYLVQYKESDLNFISRLMEHEGIYYYFDHLEGRDKMIFCDKKNQLDPVLTENKIPYVPASGMASFADEAIHKFSLKQTQTACEVVLKDFNYRQPHLPLQGNASINENGLGRLYEYGDHFKNPQEGDTLAQVRAEAHLCGQRTCIGQADAIMFSAGKLFEMLDHFRNDFNQEYLITHIHHRGGQALPGVSASNNQSDAIAYSNDFEAIPATLEFRPQQIAQKPKLYGILNAIVDGEQDSNRAQIDDQGRYKLVMPFDISGKGKGKASRWVRKAETYGGQGTGMHFPLLKGTEVIWTCIDGDPDRPIITGVVPNPLNKSVVTAKNSARNIIKTAAGITCIMDDGQSSPGTSGNSGTEQQHTKVAAFQTASPLNTAPSNELIQQQHHSAIGVEDRDDAAGGGGVGPGEKMYSMSVTDYNSDHHNSYFRMGAPDTDQTMETDYSYADASGGIFMSTDGKITQSTSDDFFSKTSGISFKQDLSSSGSYSRGYSAGIKLAGSTNINATYDLTYGLGLSTKLTLGTDVSINYGLKFSSGSTKEYKNVSGALVQQAKNVLIRASDFDGKVKAIDKAIGGATILAGIGAAGTTITGVPNEIKTWNNSDINKSLLTASAISSAATVAGSIAYAIRKIKHEEDELKKSAGTESFIAMDNDSIVLSCDGSSIVINGEGVFINGKTLATGQLPKNKNSFSPNQGDLKDAKVSKVYPEYVNLNAQKRMDIRSQQSIYIAANPKIKMDDKIPPTVDKSKMKATPLAPPPPNAGAILQFDKSSNASLYSKGDLTFVNESKIELEARGKMQVTADEAKFSKNLTVTGVMKDKNTTST</sequence>
<accession>A0A8J6LZK4</accession>
<dbReference type="NCBIfam" id="TIGR03361">
    <property type="entry name" value="VI_Rhs_Vgr"/>
    <property type="match status" value="1"/>
</dbReference>
<dbReference type="AlphaFoldDB" id="A0A8J6LZK4"/>
<dbReference type="Gene3D" id="4.10.220.110">
    <property type="match status" value="1"/>
</dbReference>
<dbReference type="Proteomes" id="UP000601768">
    <property type="component" value="Unassembled WGS sequence"/>
</dbReference>
<dbReference type="InterPro" id="IPR006533">
    <property type="entry name" value="T6SS_Vgr_RhsGE"/>
</dbReference>
<comment type="caution">
    <text evidence="1">The sequence shown here is derived from an EMBL/GenBank/DDBJ whole genome shotgun (WGS) entry which is preliminary data.</text>
</comment>
<dbReference type="SUPFAM" id="SSF69279">
    <property type="entry name" value="Phage tail proteins"/>
    <property type="match status" value="2"/>
</dbReference>
<dbReference type="Gene3D" id="2.40.50.230">
    <property type="entry name" value="Gp5 N-terminal domain"/>
    <property type="match status" value="1"/>
</dbReference>